<dbReference type="OrthoDB" id="9806974at2"/>
<organism evidence="2 3">
    <name type="scientific">Legionella spiritensis</name>
    <dbReference type="NCBI Taxonomy" id="452"/>
    <lineage>
        <taxon>Bacteria</taxon>
        <taxon>Pseudomonadati</taxon>
        <taxon>Pseudomonadota</taxon>
        <taxon>Gammaproteobacteria</taxon>
        <taxon>Legionellales</taxon>
        <taxon>Legionellaceae</taxon>
        <taxon>Legionella</taxon>
    </lineage>
</organism>
<accession>A0A0W0Z5W7</accession>
<name>A0A0W0Z5W7_LEGSP</name>
<dbReference type="AlphaFoldDB" id="A0A0W0Z5W7"/>
<dbReference type="PRINTS" id="PR00081">
    <property type="entry name" value="GDHRDH"/>
</dbReference>
<comment type="similarity">
    <text evidence="1">Belongs to the short-chain dehydrogenases/reductases (SDR) family.</text>
</comment>
<dbReference type="STRING" id="452.Lspi_1304"/>
<dbReference type="GO" id="GO:0047936">
    <property type="term" value="F:glucose 1-dehydrogenase [NAD(P)+] activity"/>
    <property type="evidence" value="ECO:0007669"/>
    <property type="project" value="UniProtKB-EC"/>
</dbReference>
<evidence type="ECO:0000313" key="2">
    <source>
        <dbReference type="EMBL" id="KTD64497.1"/>
    </source>
</evidence>
<dbReference type="Pfam" id="PF13561">
    <property type="entry name" value="adh_short_C2"/>
    <property type="match status" value="1"/>
</dbReference>
<keyword evidence="3" id="KW-1185">Reference proteome</keyword>
<dbReference type="RefSeq" id="WP_058483221.1">
    <property type="nucleotide sequence ID" value="NZ_CAAAII010000005.1"/>
</dbReference>
<protein>
    <submittedName>
        <fullName evidence="2">Short-chain dehydrogenases/reductases family protein</fullName>
        <ecNumber evidence="2">1.1.1.47</ecNumber>
    </submittedName>
</protein>
<dbReference type="PANTHER" id="PTHR42879">
    <property type="entry name" value="3-OXOACYL-(ACYL-CARRIER-PROTEIN) REDUCTASE"/>
    <property type="match status" value="1"/>
</dbReference>
<evidence type="ECO:0000313" key="3">
    <source>
        <dbReference type="Proteomes" id="UP000054877"/>
    </source>
</evidence>
<dbReference type="InterPro" id="IPR036291">
    <property type="entry name" value="NAD(P)-bd_dom_sf"/>
</dbReference>
<dbReference type="PATRIC" id="fig|452.5.peg.1437"/>
<dbReference type="EMBL" id="LNYX01000013">
    <property type="protein sequence ID" value="KTD64497.1"/>
    <property type="molecule type" value="Genomic_DNA"/>
</dbReference>
<proteinExistence type="inferred from homology"/>
<dbReference type="InterPro" id="IPR050259">
    <property type="entry name" value="SDR"/>
</dbReference>
<dbReference type="FunFam" id="3.40.50.720:FF:000084">
    <property type="entry name" value="Short-chain dehydrogenase reductase"/>
    <property type="match status" value="1"/>
</dbReference>
<dbReference type="SUPFAM" id="SSF51735">
    <property type="entry name" value="NAD(P)-binding Rossmann-fold domains"/>
    <property type="match status" value="1"/>
</dbReference>
<dbReference type="PANTHER" id="PTHR42879:SF6">
    <property type="entry name" value="NADPH-DEPENDENT REDUCTASE BACG"/>
    <property type="match status" value="1"/>
</dbReference>
<dbReference type="Proteomes" id="UP000054877">
    <property type="component" value="Unassembled WGS sequence"/>
</dbReference>
<dbReference type="Gene3D" id="3.40.50.720">
    <property type="entry name" value="NAD(P)-binding Rossmann-like Domain"/>
    <property type="match status" value="1"/>
</dbReference>
<dbReference type="PRINTS" id="PR00080">
    <property type="entry name" value="SDRFAMILY"/>
</dbReference>
<gene>
    <name evidence="2" type="ORF">Lspi_1304</name>
</gene>
<reference evidence="2 3" key="1">
    <citation type="submission" date="2015-11" db="EMBL/GenBank/DDBJ databases">
        <title>Genomic analysis of 38 Legionella species identifies large and diverse effector repertoires.</title>
        <authorList>
            <person name="Burstein D."/>
            <person name="Amaro F."/>
            <person name="Zusman T."/>
            <person name="Lifshitz Z."/>
            <person name="Cohen O."/>
            <person name="Gilbert J.A."/>
            <person name="Pupko T."/>
            <person name="Shuman H.A."/>
            <person name="Segal G."/>
        </authorList>
    </citation>
    <scope>NUCLEOTIDE SEQUENCE [LARGE SCALE GENOMIC DNA]</scope>
    <source>
        <strain evidence="2 3">Mt.St.Helens-9</strain>
    </source>
</reference>
<sequence>MFEKNLLSEKRVIVTGGSSGIGAEIAKVFAEYGASLWIAGGRDKLGLTNTLEVCSNYGARVDGNLYDLSNSKSAEDIIQNGVDYLGGIDILVNGAGTRDLNSFTNIDNQAIDLLFEVNAKAPFIAAREAAKHMKKQGSGHILMIGSEAAEHGTPNFSLYSVTKATMHALTKNLAIELGPHGLQVNCLAMGPIKSGRVKELLENDPEFYKSRINKVPIREFGDPHNIAKTALFMVSPVNHYMNGSIVLVDGGITSL</sequence>
<keyword evidence="2" id="KW-0560">Oxidoreductase</keyword>
<dbReference type="CDD" id="cd05233">
    <property type="entry name" value="SDR_c"/>
    <property type="match status" value="1"/>
</dbReference>
<evidence type="ECO:0000256" key="1">
    <source>
        <dbReference type="ARBA" id="ARBA00006484"/>
    </source>
</evidence>
<dbReference type="EC" id="1.1.1.47" evidence="2"/>
<comment type="caution">
    <text evidence="2">The sequence shown here is derived from an EMBL/GenBank/DDBJ whole genome shotgun (WGS) entry which is preliminary data.</text>
</comment>
<dbReference type="InterPro" id="IPR002347">
    <property type="entry name" value="SDR_fam"/>
</dbReference>